<evidence type="ECO:0000256" key="4">
    <source>
        <dbReference type="ARBA" id="ARBA00022679"/>
    </source>
</evidence>
<keyword evidence="4" id="KW-0808">Transferase</keyword>
<keyword evidence="5" id="KW-0443">Lipid metabolism</keyword>
<dbReference type="AlphaFoldDB" id="A0AAJ1W4U5"/>
<sequence length="394" mass="42180">MYVNDELLMCRQGGGDVATLAQLPPAPPTTVAVIESIATGTPGYVVDQLQVADQVAALFDNPEQRERISRLYRKTMIRTRRMAVDPLEPEFDALRRRAGTIRQRMDLFYRQAVPLAVEVAGRALASVDDPSTEIGMLVFVTSTGFVAPGVDVAVVKQLGLAPSVSRVVVNFMGCAAAMNGIRTARDYVRAHPSRKALVVCIELCSVNATFADDINDVIISSLFGDGCGALVIGASECQEPLDQGSVVIRDSFSALLDDAEDGIVLGVNNNGITCDLSENLPTYIYDSVDPAITEVLRENGLQKSDIDLWAIHPGGPKIIEESARSLGIAVEEAAPSWDVLARFGNMLSVSLLFVLQLMVQQADGKDDISTGVAFSFAPGVAVEGMVFDIIGRCS</sequence>
<gene>
    <name evidence="9" type="ORF">QXL92_21610</name>
</gene>
<organism evidence="9 10">
    <name type="scientific">Mycobacterium paragordonae</name>
    <dbReference type="NCBI Taxonomy" id="1389713"/>
    <lineage>
        <taxon>Bacteria</taxon>
        <taxon>Bacillati</taxon>
        <taxon>Actinomycetota</taxon>
        <taxon>Actinomycetes</taxon>
        <taxon>Mycobacteriales</taxon>
        <taxon>Mycobacteriaceae</taxon>
        <taxon>Mycobacterium</taxon>
    </lineage>
</organism>
<dbReference type="Proteomes" id="UP001229081">
    <property type="component" value="Unassembled WGS sequence"/>
</dbReference>
<dbReference type="SUPFAM" id="SSF53901">
    <property type="entry name" value="Thiolase-like"/>
    <property type="match status" value="1"/>
</dbReference>
<accession>A0AAJ1W4U5</accession>
<dbReference type="RefSeq" id="WP_133436269.1">
    <property type="nucleotide sequence ID" value="NZ_JAUFSA010000001.1"/>
</dbReference>
<dbReference type="InterPro" id="IPR016039">
    <property type="entry name" value="Thiolase-like"/>
</dbReference>
<dbReference type="Pfam" id="PF00195">
    <property type="entry name" value="Chal_sti_synt_N"/>
    <property type="match status" value="1"/>
</dbReference>
<dbReference type="GO" id="GO:0016747">
    <property type="term" value="F:acyltransferase activity, transferring groups other than amino-acyl groups"/>
    <property type="evidence" value="ECO:0007669"/>
    <property type="project" value="InterPro"/>
</dbReference>
<keyword evidence="5" id="KW-0276">Fatty acid metabolism</keyword>
<dbReference type="Gene3D" id="3.40.47.10">
    <property type="match status" value="2"/>
</dbReference>
<comment type="caution">
    <text evidence="9">The sequence shown here is derived from an EMBL/GenBank/DDBJ whole genome shotgun (WGS) entry which is preliminary data.</text>
</comment>
<name>A0AAJ1W4U5_9MYCO</name>
<evidence type="ECO:0000313" key="9">
    <source>
        <dbReference type="EMBL" id="MDP7737346.1"/>
    </source>
</evidence>
<reference evidence="9" key="1">
    <citation type="submission" date="2023-06" db="EMBL/GenBank/DDBJ databases">
        <title>Identification of two novel mycobacterium reveal diversities and complexities of Mycobacterium gordonae clade.</title>
        <authorList>
            <person name="Matsumoto Y."/>
            <person name="Nakamura S."/>
            <person name="Motooka D."/>
            <person name="Fukushima K."/>
        </authorList>
    </citation>
    <scope>NUCLEOTIDE SEQUENCE</scope>
    <source>
        <strain evidence="9">TY812</strain>
    </source>
</reference>
<evidence type="ECO:0000259" key="8">
    <source>
        <dbReference type="Pfam" id="PF02797"/>
    </source>
</evidence>
<evidence type="ECO:0000256" key="1">
    <source>
        <dbReference type="ARBA" id="ARBA00005194"/>
    </source>
</evidence>
<dbReference type="GO" id="GO:0006631">
    <property type="term" value="P:fatty acid metabolic process"/>
    <property type="evidence" value="ECO:0007669"/>
    <property type="project" value="UniProtKB-KW"/>
</dbReference>
<protein>
    <submittedName>
        <fullName evidence="9">3-oxoacyl-[acyl-carrier-protein] synthase III C-terminal domain-containing protein</fullName>
    </submittedName>
</protein>
<evidence type="ECO:0000259" key="7">
    <source>
        <dbReference type="Pfam" id="PF00195"/>
    </source>
</evidence>
<dbReference type="PANTHER" id="PTHR11877">
    <property type="entry name" value="HYDROXYMETHYLGLUTARYL-COA SYNTHASE"/>
    <property type="match status" value="1"/>
</dbReference>
<dbReference type="InterPro" id="IPR012328">
    <property type="entry name" value="Chalcone/stilbene_synt_C"/>
</dbReference>
<dbReference type="GO" id="GO:0030639">
    <property type="term" value="P:polyketide biosynthetic process"/>
    <property type="evidence" value="ECO:0007669"/>
    <property type="project" value="TreeGrafter"/>
</dbReference>
<dbReference type="InterPro" id="IPR001099">
    <property type="entry name" value="Chalcone/stilbene_synt_N"/>
</dbReference>
<dbReference type="EMBL" id="JAUFSA010000001">
    <property type="protein sequence ID" value="MDP7737346.1"/>
    <property type="molecule type" value="Genomic_DNA"/>
</dbReference>
<dbReference type="PANTHER" id="PTHR11877:SF46">
    <property type="entry name" value="TYPE III POLYKETIDE SYNTHASE A"/>
    <property type="match status" value="1"/>
</dbReference>
<feature type="domain" description="Chalcone/stilbene synthase C-terminal" evidence="8">
    <location>
        <begin position="254"/>
        <end position="388"/>
    </location>
</feature>
<dbReference type="PIRSF" id="PIRSF000451">
    <property type="entry name" value="PKS_III"/>
    <property type="match status" value="1"/>
</dbReference>
<evidence type="ECO:0000256" key="2">
    <source>
        <dbReference type="ARBA" id="ARBA00005531"/>
    </source>
</evidence>
<evidence type="ECO:0000256" key="3">
    <source>
        <dbReference type="ARBA" id="ARBA00011738"/>
    </source>
</evidence>
<comment type="similarity">
    <text evidence="2">Belongs to the thiolase-like superfamily. Chalcone/stilbene synthases family.</text>
</comment>
<dbReference type="CDD" id="cd00831">
    <property type="entry name" value="CHS_like"/>
    <property type="match status" value="1"/>
</dbReference>
<evidence type="ECO:0000256" key="5">
    <source>
        <dbReference type="ARBA" id="ARBA00022832"/>
    </source>
</evidence>
<dbReference type="InterPro" id="IPR011141">
    <property type="entry name" value="Polyketide_synthase_type-III"/>
</dbReference>
<feature type="domain" description="Chalcone/stilbene synthase N-terminal" evidence="7">
    <location>
        <begin position="32"/>
        <end position="234"/>
    </location>
</feature>
<feature type="active site" description="Acyl-thioester intermediate" evidence="6">
    <location>
        <position position="174"/>
    </location>
</feature>
<evidence type="ECO:0000256" key="6">
    <source>
        <dbReference type="PIRSR" id="PIRSR000451-1"/>
    </source>
</evidence>
<evidence type="ECO:0000313" key="10">
    <source>
        <dbReference type="Proteomes" id="UP001229081"/>
    </source>
</evidence>
<proteinExistence type="inferred from homology"/>
<comment type="pathway">
    <text evidence="1">Lipid metabolism; fatty acid biosynthesis.</text>
</comment>
<dbReference type="Pfam" id="PF02797">
    <property type="entry name" value="Chal_sti_synt_C"/>
    <property type="match status" value="1"/>
</dbReference>
<comment type="subunit">
    <text evidence="3">Homodimer.</text>
</comment>